<dbReference type="RefSeq" id="WP_157926647.1">
    <property type="nucleotide sequence ID" value="NZ_LT841358.1"/>
</dbReference>
<evidence type="ECO:0000313" key="2">
    <source>
        <dbReference type="Proteomes" id="UP000230607"/>
    </source>
</evidence>
<dbReference type="AlphaFoldDB" id="A0A2H1FCM3"/>
<protein>
    <submittedName>
        <fullName evidence="1">Uncharacterized protein</fullName>
    </submittedName>
</protein>
<dbReference type="EMBL" id="LT841358">
    <property type="protein sequence ID" value="SMH70514.1"/>
    <property type="molecule type" value="Genomic_DNA"/>
</dbReference>
<dbReference type="OrthoDB" id="11352at2157"/>
<reference evidence="2" key="1">
    <citation type="submission" date="2017-03" db="EMBL/GenBank/DDBJ databases">
        <authorList>
            <person name="Herbold C."/>
        </authorList>
    </citation>
    <scope>NUCLEOTIDE SEQUENCE [LARGE SCALE GENOMIC DNA]</scope>
</reference>
<proteinExistence type="predicted"/>
<evidence type="ECO:0000313" key="1">
    <source>
        <dbReference type="EMBL" id="SMH70514.1"/>
    </source>
</evidence>
<dbReference type="Proteomes" id="UP000230607">
    <property type="component" value="Chromosome 1"/>
</dbReference>
<accession>A0A2H1FCM3</accession>
<gene>
    <name evidence="1" type="ORF">NCS_10321</name>
</gene>
<organism evidence="1 2">
    <name type="scientific">Candidatus Nitrosotalea okcheonensis</name>
    <dbReference type="NCBI Taxonomy" id="1903276"/>
    <lineage>
        <taxon>Archaea</taxon>
        <taxon>Nitrososphaerota</taxon>
        <taxon>Nitrososphaeria</taxon>
        <taxon>Nitrosotaleales</taxon>
        <taxon>Nitrosotaleaceae</taxon>
        <taxon>Nitrosotalea</taxon>
    </lineage>
</organism>
<keyword evidence="2" id="KW-1185">Reference proteome</keyword>
<sequence length="51" mass="5757">MSQIGDISRTITSSEMFHIIVTNEKNESVVIPAKELINKSVLILHFDSKKN</sequence>
<name>A0A2H1FCM3_9ARCH</name>